<dbReference type="EC" id="4.3.1.3" evidence="2 6"/>
<dbReference type="PROSITE" id="PS00488">
    <property type="entry name" value="PAL_HISTIDASE"/>
    <property type="match status" value="1"/>
</dbReference>
<keyword evidence="4 7" id="KW-0456">Lyase</keyword>
<proteinExistence type="inferred from homology"/>
<evidence type="ECO:0000256" key="6">
    <source>
        <dbReference type="NCBIfam" id="TIGR01225"/>
    </source>
</evidence>
<evidence type="ECO:0000256" key="7">
    <source>
        <dbReference type="RuleBase" id="RU003954"/>
    </source>
</evidence>
<evidence type="ECO:0000256" key="4">
    <source>
        <dbReference type="ARBA" id="ARBA00023239"/>
    </source>
</evidence>
<dbReference type="Gene3D" id="1.20.200.10">
    <property type="entry name" value="Fumarase/aspartase (Central domain)"/>
    <property type="match status" value="1"/>
</dbReference>
<accession>A0A9D2AQJ0</accession>
<dbReference type="GO" id="GO:0006548">
    <property type="term" value="P:L-histidine catabolic process"/>
    <property type="evidence" value="ECO:0007669"/>
    <property type="project" value="UniProtKB-UniRule"/>
</dbReference>
<comment type="caution">
    <text evidence="10">The sequence shown here is derived from an EMBL/GenBank/DDBJ whole genome shotgun (WGS) entry which is preliminary data.</text>
</comment>
<dbReference type="GO" id="GO:0004397">
    <property type="term" value="F:histidine ammonia-lyase activity"/>
    <property type="evidence" value="ECO:0007669"/>
    <property type="project" value="UniProtKB-UniRule"/>
</dbReference>
<dbReference type="Pfam" id="PF00221">
    <property type="entry name" value="Lyase_aromatic"/>
    <property type="match status" value="1"/>
</dbReference>
<dbReference type="InterPro" id="IPR022313">
    <property type="entry name" value="Phe/His_NH3-lyase_AS"/>
</dbReference>
<dbReference type="NCBIfam" id="TIGR01225">
    <property type="entry name" value="hutH"/>
    <property type="match status" value="1"/>
</dbReference>
<dbReference type="InterPro" id="IPR008948">
    <property type="entry name" value="L-Aspartase-like"/>
</dbReference>
<sequence length="499" mass="55447">MKDNVYQIGSGELTFDIIEDILEHHRHLELSDNAIAKIEKCRQYLDRKTEESDVPLYGITTGFGSLCNRNISPDELNKLQENLVKSHACSVGIEVDREIVRLMLLLKAHALSMGHSGVQVVTVQRILDFFNNDILPVVYDRGSLGASGDLAPLANLFLPLIGEGEVNYNGQRRAAGEVLQELGWQPVKLQSKEGLALLNGTQFMSSNGVYAIIRARHIMKGADMIGALALDAFDGRIDPFEDNIQQIRPHLGQIETGAAFRRILEGSELTARPKKQVQDPYSFRCIPQVHGAIKDAIRYVSGVLLTEINSVTDNPTIFPDEDRIISGGNFHGEPLALVYDYLAIALAELGNISERRIAQLILGLRGLPEFLVAEPGLNSGFMIPQYAAAAMVSQNKMYCFAASSDSIVSSNGQEDHVSMGANAATKLHKILDNLENILAIELMNASQALDFRRPLRSSPLIEQFMAAYRSEVPFVKDDIIMYKMIQKSVDFLRRYHFDY</sequence>
<organism evidence="10 11">
    <name type="scientific">Candidatus Barnesiella excrementipullorum</name>
    <dbReference type="NCBI Taxonomy" id="2838479"/>
    <lineage>
        <taxon>Bacteria</taxon>
        <taxon>Pseudomonadati</taxon>
        <taxon>Bacteroidota</taxon>
        <taxon>Bacteroidia</taxon>
        <taxon>Bacteroidales</taxon>
        <taxon>Barnesiellaceae</taxon>
        <taxon>Barnesiella</taxon>
    </lineage>
</organism>
<evidence type="ECO:0000313" key="10">
    <source>
        <dbReference type="EMBL" id="HIX45474.1"/>
    </source>
</evidence>
<dbReference type="SUPFAM" id="SSF48557">
    <property type="entry name" value="L-aspartase-like"/>
    <property type="match status" value="1"/>
</dbReference>
<dbReference type="InterPro" id="IPR005921">
    <property type="entry name" value="HutH"/>
</dbReference>
<dbReference type="FunFam" id="1.20.200.10:FF:000003">
    <property type="entry name" value="Histidine ammonia-lyase"/>
    <property type="match status" value="1"/>
</dbReference>
<dbReference type="PANTHER" id="PTHR10362">
    <property type="entry name" value="HISTIDINE AMMONIA-LYASE"/>
    <property type="match status" value="1"/>
</dbReference>
<evidence type="ECO:0000313" key="11">
    <source>
        <dbReference type="Proteomes" id="UP000824246"/>
    </source>
</evidence>
<evidence type="ECO:0000256" key="9">
    <source>
        <dbReference type="RuleBase" id="RU004480"/>
    </source>
</evidence>
<dbReference type="AlphaFoldDB" id="A0A9D2AQJ0"/>
<dbReference type="FunFam" id="1.10.275.10:FF:000005">
    <property type="entry name" value="Histidine ammonia-lyase"/>
    <property type="match status" value="1"/>
</dbReference>
<dbReference type="EMBL" id="DXFB01000123">
    <property type="protein sequence ID" value="HIX45474.1"/>
    <property type="molecule type" value="Genomic_DNA"/>
</dbReference>
<dbReference type="InterPro" id="IPR024083">
    <property type="entry name" value="Fumarase/histidase_N"/>
</dbReference>
<name>A0A9D2AQJ0_9BACT</name>
<dbReference type="Gene3D" id="1.10.275.10">
    <property type="entry name" value="Fumarase/aspartase (N-terminal domain)"/>
    <property type="match status" value="1"/>
</dbReference>
<dbReference type="GO" id="GO:0005737">
    <property type="term" value="C:cytoplasm"/>
    <property type="evidence" value="ECO:0007669"/>
    <property type="project" value="UniProtKB-SubCell"/>
</dbReference>
<dbReference type="Proteomes" id="UP000824246">
    <property type="component" value="Unassembled WGS sequence"/>
</dbReference>
<dbReference type="NCBIfam" id="NF006871">
    <property type="entry name" value="PRK09367.1"/>
    <property type="match status" value="1"/>
</dbReference>
<dbReference type="CDD" id="cd00332">
    <property type="entry name" value="PAL-HAL"/>
    <property type="match status" value="1"/>
</dbReference>
<comment type="pathway">
    <text evidence="1 8">Amino-acid degradation; L-histidine degradation into L-glutamate; N-formimidoyl-L-glutamate from L-histidine: step 1/3.</text>
</comment>
<comment type="subcellular location">
    <subcellularLocation>
        <location evidence="9">Cytoplasm</location>
    </subcellularLocation>
</comment>
<dbReference type="InterPro" id="IPR001106">
    <property type="entry name" value="Aromatic_Lyase"/>
</dbReference>
<reference evidence="10" key="2">
    <citation type="submission" date="2021-04" db="EMBL/GenBank/DDBJ databases">
        <authorList>
            <person name="Gilroy R."/>
        </authorList>
    </citation>
    <scope>NUCLEOTIDE SEQUENCE</scope>
    <source>
        <strain evidence="10">ChiHjej12B11-16260</strain>
    </source>
</reference>
<protein>
    <recommendedName>
        <fullName evidence="2 6">Histidine ammonia-lyase</fullName>
        <ecNumber evidence="2 6">4.3.1.3</ecNumber>
    </recommendedName>
</protein>
<evidence type="ECO:0000256" key="5">
    <source>
        <dbReference type="ARBA" id="ARBA00049269"/>
    </source>
</evidence>
<comment type="catalytic activity">
    <reaction evidence="5 8">
        <text>L-histidine = trans-urocanate + NH4(+)</text>
        <dbReference type="Rhea" id="RHEA:21232"/>
        <dbReference type="ChEBI" id="CHEBI:17771"/>
        <dbReference type="ChEBI" id="CHEBI:28938"/>
        <dbReference type="ChEBI" id="CHEBI:57595"/>
        <dbReference type="EC" id="4.3.1.3"/>
    </reaction>
</comment>
<keyword evidence="3 8" id="KW-0369">Histidine metabolism</keyword>
<evidence type="ECO:0000256" key="3">
    <source>
        <dbReference type="ARBA" id="ARBA00022808"/>
    </source>
</evidence>
<evidence type="ECO:0000256" key="1">
    <source>
        <dbReference type="ARBA" id="ARBA00005113"/>
    </source>
</evidence>
<evidence type="ECO:0000256" key="8">
    <source>
        <dbReference type="RuleBase" id="RU004479"/>
    </source>
</evidence>
<comment type="similarity">
    <text evidence="7">Belongs to the PAL/histidase family.</text>
</comment>
<gene>
    <name evidence="10" type="primary">hutH</name>
    <name evidence="10" type="ORF">H9982_04570</name>
</gene>
<evidence type="ECO:0000256" key="2">
    <source>
        <dbReference type="ARBA" id="ARBA00012994"/>
    </source>
</evidence>
<reference evidence="10" key="1">
    <citation type="journal article" date="2021" name="PeerJ">
        <title>Extensive microbial diversity within the chicken gut microbiome revealed by metagenomics and culture.</title>
        <authorList>
            <person name="Gilroy R."/>
            <person name="Ravi A."/>
            <person name="Getino M."/>
            <person name="Pursley I."/>
            <person name="Horton D.L."/>
            <person name="Alikhan N.F."/>
            <person name="Baker D."/>
            <person name="Gharbi K."/>
            <person name="Hall N."/>
            <person name="Watson M."/>
            <person name="Adriaenssens E.M."/>
            <person name="Foster-Nyarko E."/>
            <person name="Jarju S."/>
            <person name="Secka A."/>
            <person name="Antonio M."/>
            <person name="Oren A."/>
            <person name="Chaudhuri R.R."/>
            <person name="La Ragione R."/>
            <person name="Hildebrand F."/>
            <person name="Pallen M.J."/>
        </authorList>
    </citation>
    <scope>NUCLEOTIDE SEQUENCE</scope>
    <source>
        <strain evidence="10">ChiHjej12B11-16260</strain>
    </source>
</reference>